<keyword evidence="2" id="KW-1185">Reference proteome</keyword>
<comment type="caution">
    <text evidence="1">The sequence shown here is derived from an EMBL/GenBank/DDBJ whole genome shotgun (WGS) entry which is preliminary data.</text>
</comment>
<name>A0AAV4STS9_CAEEX</name>
<dbReference type="AlphaFoldDB" id="A0AAV4STS9"/>
<gene>
    <name evidence="1" type="ORF">CEXT_551551</name>
</gene>
<evidence type="ECO:0000313" key="1">
    <source>
        <dbReference type="EMBL" id="GIY37459.1"/>
    </source>
</evidence>
<organism evidence="1 2">
    <name type="scientific">Caerostris extrusa</name>
    <name type="common">Bark spider</name>
    <name type="synonym">Caerostris bankana</name>
    <dbReference type="NCBI Taxonomy" id="172846"/>
    <lineage>
        <taxon>Eukaryota</taxon>
        <taxon>Metazoa</taxon>
        <taxon>Ecdysozoa</taxon>
        <taxon>Arthropoda</taxon>
        <taxon>Chelicerata</taxon>
        <taxon>Arachnida</taxon>
        <taxon>Araneae</taxon>
        <taxon>Araneomorphae</taxon>
        <taxon>Entelegynae</taxon>
        <taxon>Araneoidea</taxon>
        <taxon>Araneidae</taxon>
        <taxon>Caerostris</taxon>
    </lineage>
</organism>
<sequence length="91" mass="10842">MNCCNAIPRKMRVLHLQDDDTVTHFPQKTIIYIHLGSFFPKNVQRKPISKRVVRFKTRSQRFENHYTVMNGRRLYSLINLDYSPLHGLNLI</sequence>
<dbReference type="EMBL" id="BPLR01010173">
    <property type="protein sequence ID" value="GIY37459.1"/>
    <property type="molecule type" value="Genomic_DNA"/>
</dbReference>
<reference evidence="1 2" key="1">
    <citation type="submission" date="2021-06" db="EMBL/GenBank/DDBJ databases">
        <title>Caerostris extrusa draft genome.</title>
        <authorList>
            <person name="Kono N."/>
            <person name="Arakawa K."/>
        </authorList>
    </citation>
    <scope>NUCLEOTIDE SEQUENCE [LARGE SCALE GENOMIC DNA]</scope>
</reference>
<protein>
    <submittedName>
        <fullName evidence="1">Uncharacterized protein</fullName>
    </submittedName>
</protein>
<proteinExistence type="predicted"/>
<dbReference type="Proteomes" id="UP001054945">
    <property type="component" value="Unassembled WGS sequence"/>
</dbReference>
<accession>A0AAV4STS9</accession>
<evidence type="ECO:0000313" key="2">
    <source>
        <dbReference type="Proteomes" id="UP001054945"/>
    </source>
</evidence>